<feature type="compositionally biased region" description="Acidic residues" evidence="2">
    <location>
        <begin position="11"/>
        <end position="45"/>
    </location>
</feature>
<evidence type="ECO:0000259" key="3">
    <source>
        <dbReference type="Pfam" id="PF00557"/>
    </source>
</evidence>
<dbReference type="InterPro" id="IPR036390">
    <property type="entry name" value="WH_DNA-bd_sf"/>
</dbReference>
<proteinExistence type="inferred from homology"/>
<dbReference type="FunFam" id="1.10.10.10:FF:000029">
    <property type="entry name" value="Proliferation-associated 2G4, a"/>
    <property type="match status" value="1"/>
</dbReference>
<feature type="region of interest" description="Disordered" evidence="2">
    <location>
        <begin position="397"/>
        <end position="420"/>
    </location>
</feature>
<dbReference type="InterPro" id="IPR036005">
    <property type="entry name" value="Creatinase/aminopeptidase-like"/>
</dbReference>
<protein>
    <recommendedName>
        <fullName evidence="3">Peptidase M24 domain-containing protein</fullName>
    </recommendedName>
</protein>
<evidence type="ECO:0000313" key="4">
    <source>
        <dbReference type="EMBL" id="CAD8254035.1"/>
    </source>
</evidence>
<organism evidence="4">
    <name type="scientific">Pinguiococcus pyrenoidosus</name>
    <dbReference type="NCBI Taxonomy" id="172671"/>
    <lineage>
        <taxon>Eukaryota</taxon>
        <taxon>Sar</taxon>
        <taxon>Stramenopiles</taxon>
        <taxon>Ochrophyta</taxon>
        <taxon>Pinguiophyceae</taxon>
        <taxon>Pinguiochrysidales</taxon>
        <taxon>Pinguiochrysidaceae</taxon>
        <taxon>Pinguiococcus</taxon>
    </lineage>
</organism>
<gene>
    <name evidence="4" type="ORF">PPYR1160_LOCUS3527</name>
</gene>
<reference evidence="4" key="1">
    <citation type="submission" date="2021-01" db="EMBL/GenBank/DDBJ databases">
        <authorList>
            <person name="Corre E."/>
            <person name="Pelletier E."/>
            <person name="Niang G."/>
            <person name="Scheremetjew M."/>
            <person name="Finn R."/>
            <person name="Kale V."/>
            <person name="Holt S."/>
            <person name="Cochrane G."/>
            <person name="Meng A."/>
            <person name="Brown T."/>
            <person name="Cohen L."/>
        </authorList>
    </citation>
    <scope>NUCLEOTIDE SEQUENCE</scope>
    <source>
        <strain evidence="4">CCMP2078</strain>
    </source>
</reference>
<dbReference type="Gene3D" id="1.10.10.10">
    <property type="entry name" value="Winged helix-like DNA-binding domain superfamily/Winged helix DNA-binding domain"/>
    <property type="match status" value="1"/>
</dbReference>
<dbReference type="SUPFAM" id="SSF46785">
    <property type="entry name" value="Winged helix' DNA-binding domain"/>
    <property type="match status" value="1"/>
</dbReference>
<name>A0A7R9Y9E1_9STRA</name>
<accession>A0A7R9Y9E1</accession>
<dbReference type="AlphaFoldDB" id="A0A7R9Y9E1"/>
<sequence>MTDVEEREPVVEEEENGAEPDIAEEADEDDEEDDEEEEEEEEEQNSVENSDVATKYRDAARVVNTALEGCVSQCVAGASVLDVCKFGDAVIAQSTERLYRKKINGRTVEKGIAFPTCVSVNEVVCHHSPLESDKDDLRPLEDGDIVKIDLGCHIDGYIALAAHTIVVGANFAEAPLEGRRADAFAAAFTAGTICEKLIKNGGTNAEVTAALAKVAETFDVNLIKGTTMHQMKRFVIDAAKVISLVDDPEQPVDPCTFETGEVYCIDVAVSTGEGKCREAEVPTTVFKRIVENTYNLRQRFARQLLRDINTKSPTLPFTLRSMGTESQARAGLRECLANELLLPYPVMVEREGETIVHVKFTVLLLPTGTTRITGMEYPVESFKSDKQVDEETAAILAQQGKKKRRNKKKKKASEAAPAES</sequence>
<dbReference type="Gene3D" id="3.90.230.10">
    <property type="entry name" value="Creatinase/methionine aminopeptidase superfamily"/>
    <property type="match status" value="1"/>
</dbReference>
<dbReference type="Pfam" id="PF00557">
    <property type="entry name" value="Peptidase_M24"/>
    <property type="match status" value="1"/>
</dbReference>
<evidence type="ECO:0000256" key="2">
    <source>
        <dbReference type="SAM" id="MobiDB-lite"/>
    </source>
</evidence>
<feature type="region of interest" description="Disordered" evidence="2">
    <location>
        <begin position="1"/>
        <end position="53"/>
    </location>
</feature>
<feature type="compositionally biased region" description="Basic residues" evidence="2">
    <location>
        <begin position="400"/>
        <end position="411"/>
    </location>
</feature>
<dbReference type="CDD" id="cd01089">
    <property type="entry name" value="PA2G4-like"/>
    <property type="match status" value="1"/>
</dbReference>
<evidence type="ECO:0000256" key="1">
    <source>
        <dbReference type="ARBA" id="ARBA00007319"/>
    </source>
</evidence>
<dbReference type="PANTHER" id="PTHR10804">
    <property type="entry name" value="PROTEASE FAMILY M24 METHIONYL AMINOPEPTIDASE, AMINOPEPTIDASE P"/>
    <property type="match status" value="1"/>
</dbReference>
<dbReference type="InterPro" id="IPR047113">
    <property type="entry name" value="PA2G4/ARX1"/>
</dbReference>
<dbReference type="PANTHER" id="PTHR10804:SF11">
    <property type="entry name" value="PROLIFERATION-ASSOCIATED PROTEIN 2G4"/>
    <property type="match status" value="1"/>
</dbReference>
<dbReference type="SUPFAM" id="SSF55920">
    <property type="entry name" value="Creatinase/aminopeptidase"/>
    <property type="match status" value="1"/>
</dbReference>
<dbReference type="InterPro" id="IPR036388">
    <property type="entry name" value="WH-like_DNA-bd_sf"/>
</dbReference>
<feature type="domain" description="Peptidase M24" evidence="3">
    <location>
        <begin position="55"/>
        <end position="270"/>
    </location>
</feature>
<dbReference type="InterPro" id="IPR000994">
    <property type="entry name" value="Pept_M24"/>
</dbReference>
<comment type="similarity">
    <text evidence="1">Belongs to the peptidase M24 family.</text>
</comment>
<dbReference type="EMBL" id="HBEA01004637">
    <property type="protein sequence ID" value="CAD8254035.1"/>
    <property type="molecule type" value="Transcribed_RNA"/>
</dbReference>